<dbReference type="GO" id="GO:0005886">
    <property type="term" value="C:plasma membrane"/>
    <property type="evidence" value="ECO:0007669"/>
    <property type="project" value="TreeGrafter"/>
</dbReference>
<protein>
    <submittedName>
        <fullName evidence="8">D-amino acid dehydrogenase small subunit</fullName>
    </submittedName>
</protein>
<organism evidence="8 9">
    <name type="scientific">Vibrio penaeicida</name>
    <dbReference type="NCBI Taxonomy" id="104609"/>
    <lineage>
        <taxon>Bacteria</taxon>
        <taxon>Pseudomonadati</taxon>
        <taxon>Pseudomonadota</taxon>
        <taxon>Gammaproteobacteria</taxon>
        <taxon>Vibrionales</taxon>
        <taxon>Vibrionaceae</taxon>
        <taxon>Vibrio</taxon>
    </lineage>
</organism>
<gene>
    <name evidence="8" type="ORF">GCM10007932_42890</name>
</gene>
<comment type="cofactor">
    <cofactor evidence="1">
        <name>FAD</name>
        <dbReference type="ChEBI" id="CHEBI:57692"/>
    </cofactor>
</comment>
<dbReference type="Pfam" id="PF01266">
    <property type="entry name" value="DAO"/>
    <property type="match status" value="1"/>
</dbReference>
<feature type="domain" description="FAD dependent oxidoreductase" evidence="7">
    <location>
        <begin position="3"/>
        <end position="397"/>
    </location>
</feature>
<evidence type="ECO:0000259" key="7">
    <source>
        <dbReference type="Pfam" id="PF01266"/>
    </source>
</evidence>
<proteinExistence type="inferred from homology"/>
<dbReference type="FunFam" id="3.50.50.60:FF:000020">
    <property type="entry name" value="D-amino acid dehydrogenase"/>
    <property type="match status" value="1"/>
</dbReference>
<evidence type="ECO:0000256" key="4">
    <source>
        <dbReference type="ARBA" id="ARBA00022827"/>
    </source>
</evidence>
<dbReference type="GO" id="GO:0055130">
    <property type="term" value="P:D-alanine catabolic process"/>
    <property type="evidence" value="ECO:0007669"/>
    <property type="project" value="TreeGrafter"/>
</dbReference>
<comment type="catalytic activity">
    <reaction evidence="6">
        <text>a D-alpha-amino acid + A + H2O = a 2-oxocarboxylate + AH2 + NH4(+)</text>
        <dbReference type="Rhea" id="RHEA:18125"/>
        <dbReference type="ChEBI" id="CHEBI:13193"/>
        <dbReference type="ChEBI" id="CHEBI:15377"/>
        <dbReference type="ChEBI" id="CHEBI:17499"/>
        <dbReference type="ChEBI" id="CHEBI:28938"/>
        <dbReference type="ChEBI" id="CHEBI:35179"/>
        <dbReference type="ChEBI" id="CHEBI:59871"/>
    </reaction>
</comment>
<dbReference type="GO" id="GO:0008718">
    <property type="term" value="F:D-amino-acid dehydrogenase activity"/>
    <property type="evidence" value="ECO:0007669"/>
    <property type="project" value="TreeGrafter"/>
</dbReference>
<dbReference type="SUPFAM" id="SSF51905">
    <property type="entry name" value="FAD/NAD(P)-binding domain"/>
    <property type="match status" value="1"/>
</dbReference>
<reference evidence="9" key="1">
    <citation type="journal article" date="2019" name="Int. J. Syst. Evol. Microbiol.">
        <title>The Global Catalogue of Microorganisms (GCM) 10K type strain sequencing project: providing services to taxonomists for standard genome sequencing and annotation.</title>
        <authorList>
            <consortium name="The Broad Institute Genomics Platform"/>
            <consortium name="The Broad Institute Genome Sequencing Center for Infectious Disease"/>
            <person name="Wu L."/>
            <person name="Ma J."/>
        </authorList>
    </citation>
    <scope>NUCLEOTIDE SEQUENCE [LARGE SCALE GENOMIC DNA]</scope>
    <source>
        <strain evidence="9">NBRC 15640</strain>
    </source>
</reference>
<dbReference type="AlphaFoldDB" id="A0AAV5NY17"/>
<dbReference type="Proteomes" id="UP001156690">
    <property type="component" value="Unassembled WGS sequence"/>
</dbReference>
<dbReference type="RefSeq" id="WP_126608069.1">
    <property type="nucleotide sequence ID" value="NZ_AP025144.1"/>
</dbReference>
<keyword evidence="5" id="KW-0560">Oxidoreductase</keyword>
<keyword evidence="3" id="KW-0285">Flavoprotein</keyword>
<dbReference type="SUPFAM" id="SSF54373">
    <property type="entry name" value="FAD-linked reductases, C-terminal domain"/>
    <property type="match status" value="1"/>
</dbReference>
<evidence type="ECO:0000256" key="3">
    <source>
        <dbReference type="ARBA" id="ARBA00022630"/>
    </source>
</evidence>
<dbReference type="NCBIfam" id="NF001933">
    <property type="entry name" value="PRK00711.1"/>
    <property type="match status" value="1"/>
</dbReference>
<dbReference type="EMBL" id="BSNX01000067">
    <property type="protein sequence ID" value="GLQ74927.1"/>
    <property type="molecule type" value="Genomic_DNA"/>
</dbReference>
<keyword evidence="4" id="KW-0274">FAD</keyword>
<evidence type="ECO:0000256" key="5">
    <source>
        <dbReference type="ARBA" id="ARBA00023002"/>
    </source>
</evidence>
<evidence type="ECO:0000313" key="9">
    <source>
        <dbReference type="Proteomes" id="UP001156690"/>
    </source>
</evidence>
<dbReference type="InterPro" id="IPR036188">
    <property type="entry name" value="FAD/NAD-bd_sf"/>
</dbReference>
<comment type="similarity">
    <text evidence="2">Belongs to the DadA oxidoreductase family.</text>
</comment>
<keyword evidence="9" id="KW-1185">Reference proteome</keyword>
<dbReference type="PANTHER" id="PTHR13847">
    <property type="entry name" value="SARCOSINE DEHYDROGENASE-RELATED"/>
    <property type="match status" value="1"/>
</dbReference>
<sequence length="426" mass="47408">MKALVIGSGVIGLTSAWYLRQAGFDVDVIDRQECSALETSFANAGQLSYGYSAPWAAPGIPFKAMKWLSQTHAPLKISPPLDSNMMGWSLKMLANCTEEKYQQNKSRMLRLANYSKLSMAELRRSLKLEFEGKELGTLQVFRSAAQIDAVGKDMYLLEKSGIQHHLLNVEQCIEKEPGLAAVKHKLTGGLYLPNDETGDCFLFCQQLEQHCKNAGIQFHYNQEVKSIQHNQKVITGITTTQQEFQADKYIVAMGSHSAQWLKPLGVNLPVYPVKGYSLTVPVENIEYAPNSTIMDETYKVAITRFKNRIRVAGTAELAGFNQTLPGKRTQTINKVLTDLFPKASRLSDAEYWTGLRPMTPDGTPIIGQTPLSNMYTNTGHGTLGWTLACGSGRLLADIVANQTPDIEHEDLSYSRYARKKKYVTTP</sequence>
<evidence type="ECO:0000256" key="1">
    <source>
        <dbReference type="ARBA" id="ARBA00001974"/>
    </source>
</evidence>
<accession>A0AAV5NY17</accession>
<comment type="caution">
    <text evidence="8">The sequence shown here is derived from an EMBL/GenBank/DDBJ whole genome shotgun (WGS) entry which is preliminary data.</text>
</comment>
<dbReference type="Gene3D" id="3.30.9.10">
    <property type="entry name" value="D-Amino Acid Oxidase, subunit A, domain 2"/>
    <property type="match status" value="1"/>
</dbReference>
<evidence type="ECO:0000313" key="8">
    <source>
        <dbReference type="EMBL" id="GLQ74927.1"/>
    </source>
</evidence>
<dbReference type="PANTHER" id="PTHR13847:SF280">
    <property type="entry name" value="D-AMINO ACID DEHYDROGENASE"/>
    <property type="match status" value="1"/>
</dbReference>
<name>A0AAV5NY17_9VIBR</name>
<dbReference type="Gene3D" id="3.50.50.60">
    <property type="entry name" value="FAD/NAD(P)-binding domain"/>
    <property type="match status" value="2"/>
</dbReference>
<dbReference type="GO" id="GO:0005737">
    <property type="term" value="C:cytoplasm"/>
    <property type="evidence" value="ECO:0007669"/>
    <property type="project" value="TreeGrafter"/>
</dbReference>
<evidence type="ECO:0000256" key="2">
    <source>
        <dbReference type="ARBA" id="ARBA00009410"/>
    </source>
</evidence>
<evidence type="ECO:0000256" key="6">
    <source>
        <dbReference type="ARBA" id="ARBA00047884"/>
    </source>
</evidence>
<dbReference type="InterPro" id="IPR006076">
    <property type="entry name" value="FAD-dep_OxRdtase"/>
</dbReference>